<name>A0ABW3EGN2_9ACTN</name>
<protein>
    <submittedName>
        <fullName evidence="3">DUF1990 family protein</fullName>
    </submittedName>
</protein>
<comment type="caution">
    <text evidence="3">The sequence shown here is derived from an EMBL/GenBank/DDBJ whole genome shotgun (WGS) entry which is preliminary data.</text>
</comment>
<dbReference type="EMBL" id="JBHTJA010000001">
    <property type="protein sequence ID" value="MFD0898881.1"/>
    <property type="molecule type" value="Genomic_DNA"/>
</dbReference>
<reference evidence="4" key="1">
    <citation type="journal article" date="2019" name="Int. J. Syst. Evol. Microbiol.">
        <title>The Global Catalogue of Microorganisms (GCM) 10K type strain sequencing project: providing services to taxonomists for standard genome sequencing and annotation.</title>
        <authorList>
            <consortium name="The Broad Institute Genomics Platform"/>
            <consortium name="The Broad Institute Genome Sequencing Center for Infectious Disease"/>
            <person name="Wu L."/>
            <person name="Ma J."/>
        </authorList>
    </citation>
    <scope>NUCLEOTIDE SEQUENCE [LARGE SCALE GENOMIC DNA]</scope>
    <source>
        <strain evidence="4">JCM 31202</strain>
    </source>
</reference>
<organism evidence="3 4">
    <name type="scientific">Actinomadura sediminis</name>
    <dbReference type="NCBI Taxonomy" id="1038904"/>
    <lineage>
        <taxon>Bacteria</taxon>
        <taxon>Bacillati</taxon>
        <taxon>Actinomycetota</taxon>
        <taxon>Actinomycetes</taxon>
        <taxon>Streptosporangiales</taxon>
        <taxon>Thermomonosporaceae</taxon>
        <taxon>Actinomadura</taxon>
    </lineage>
</organism>
<evidence type="ECO:0000313" key="3">
    <source>
        <dbReference type="EMBL" id="MFD0898881.1"/>
    </source>
</evidence>
<dbReference type="Proteomes" id="UP001596972">
    <property type="component" value="Unassembled WGS sequence"/>
</dbReference>
<evidence type="ECO:0000256" key="1">
    <source>
        <dbReference type="SAM" id="MobiDB-lite"/>
    </source>
</evidence>
<gene>
    <name evidence="3" type="ORF">ACFQ11_00550</name>
</gene>
<dbReference type="InterPro" id="IPR018960">
    <property type="entry name" value="DUF1990"/>
</dbReference>
<dbReference type="RefSeq" id="WP_378295674.1">
    <property type="nucleotide sequence ID" value="NZ_JBHTJA010000001.1"/>
</dbReference>
<evidence type="ECO:0000259" key="2">
    <source>
        <dbReference type="Pfam" id="PF09348"/>
    </source>
</evidence>
<dbReference type="Pfam" id="PF09348">
    <property type="entry name" value="DUF1990"/>
    <property type="match status" value="1"/>
</dbReference>
<proteinExistence type="predicted"/>
<feature type="domain" description="DUF1990" evidence="2">
    <location>
        <begin position="29"/>
        <end position="192"/>
    </location>
</feature>
<feature type="compositionally biased region" description="Basic and acidic residues" evidence="1">
    <location>
        <begin position="1"/>
        <end position="17"/>
    </location>
</feature>
<evidence type="ECO:0000313" key="4">
    <source>
        <dbReference type="Proteomes" id="UP001596972"/>
    </source>
</evidence>
<keyword evidence="4" id="KW-1185">Reference proteome</keyword>
<accession>A0ABW3EGN2</accession>
<feature type="region of interest" description="Disordered" evidence="1">
    <location>
        <begin position="1"/>
        <end position="33"/>
    </location>
</feature>
<sequence length="214" mass="24518">MTDDVPPRERQYADLRRRAPNFDPDAPRTGRGWHVDDLRRALPLEPPGPPVAGGSWEVARGLVRDYAYADPAIVRLVQGAGPPEPGRNMLLEGRFCGLRFHLAVRVGDVVDRVVEVDGRRARVWGWNYLTLEGHLERGRMDQEVRKWLDTGEVEFRIHAVSRRGPIPNPVVRLGFMLFGRRTQLKFYRRACRRMERLTAAGLAERRRAPVRRAG</sequence>